<dbReference type="PANTHER" id="PTHR46082:SF6">
    <property type="entry name" value="AAA+ ATPASE DOMAIN-CONTAINING PROTEIN-RELATED"/>
    <property type="match status" value="1"/>
</dbReference>
<evidence type="ECO:0000259" key="3">
    <source>
        <dbReference type="Pfam" id="PF25000"/>
    </source>
</evidence>
<dbReference type="InterPro" id="IPR053137">
    <property type="entry name" value="NLR-like"/>
</dbReference>
<dbReference type="InterPro" id="IPR002182">
    <property type="entry name" value="NB-ARC"/>
</dbReference>
<dbReference type="RefSeq" id="WP_387217694.1">
    <property type="nucleotide sequence ID" value="NZ_JBIAZM010000001.1"/>
</dbReference>
<evidence type="ECO:0000256" key="1">
    <source>
        <dbReference type="SAM" id="MobiDB-lite"/>
    </source>
</evidence>
<dbReference type="NCBIfam" id="NF040586">
    <property type="entry name" value="FxSxx_TPR"/>
    <property type="match status" value="1"/>
</dbReference>
<dbReference type="InterPro" id="IPR027417">
    <property type="entry name" value="P-loop_NTPase"/>
</dbReference>
<dbReference type="EMBL" id="JBIAZM010000001">
    <property type="protein sequence ID" value="MFF5198633.1"/>
    <property type="molecule type" value="Genomic_DNA"/>
</dbReference>
<dbReference type="NCBIfam" id="NF041121">
    <property type="entry name" value="SAV_2336_NTERM"/>
    <property type="match status" value="1"/>
</dbReference>
<sequence>MIDRLVTALGGAPSALTAEECAEAIWLARFLPRQPGPPRAGPAATASDAPPGAPPEPPASPPSTSPARQPTRPEAPAVTEAEPTAKLYLPPPANGPRDPSSLPLRTPGVPALPHAREIARALAPLRRSVPARHAVRLDEAETARRSAEARMLQPCLTPVTEPWLDLVLLVDGSPSMVVWEATATEIRTLADRMRVHTFRRIQVWYLRPDAKGHRPILTSDGGSTARDPRELVDPEGRQLTMVLSDCTGAIWDAPELRRWLAIWGRSGPVAVVQPLPQRLWHRCRPTLHPVLVRPTRPAAPAAQLHPRLRDEVPDHLPRGAVAIPVLELAPRWFAAGAALVSGRTLGPVAAVALLTTDPRPLLVDPLREPPSPEPLDLTPAQRVARFRAMASDEARQLAEFLAAAPLTLPVMRLVQRLMLPRSQPQDLAEVYLSGLLRHAASWAEDTPVEQARYEFLPGVRQELLSGLRVGEALRILDVVSRYVNEHMGAALDFPALLAGQVSDRLATRLGRPFAEVAYTVLRSLGGRYSELARRLAPAALGPPATPTQRTDRRLPIAATPEEGDDMTAQTAPGDRGRSSVGEQPAVFGNVPPRNPDFTGREELLNVLRQRLTDNVTAVLPHTVHGLGGVGKSQLAVEYVYKYASDYDLIWWVPAEQPTRIRESLVALARKLDLVSDDVDVSQALETVYDALRTGRPYGRWLLVFDNATRAEDLMPFLSNPGGHVLITSRNHNWAGVADSIEVDVFTREESIELIRRRLPELDDEDTDRLAEQLGDLPLALEQAAAWMLATGTPIDEYLGQLEKRVGLLLRESSPASYSTPVVITWGLAFDQLAEQTPAALQLLELCAFLGSEPISIRLLPMGRYAGLPSLLDATVRDDIQLRRAVRDIGKYGLAKVDATRNSIQIHRLVQATLRDRLTPADRETYRTAVQKLLAAANPGDPTEDQEIWPRHAELNPHVLASGAIDGESDDIRKVVLDQIRYLYVSGDYESSRELGSIAYRRWLEKLGAANEQTIITARFLANALRSTGNPQEARRLNERTYEIARDTLGPDHEHTLALANSFGADLRLFGEWQRARELDEGLLEAHRRVFGEDAPDTLRCANNLAVDYRLLGDFERARRTDEDNWARYRRVLGDTNPYTLFTATLLSRDLDGLGRYHEALRLQRQWLPLHRGSLRPDHSNVLRATRLHAVTLRKTGLYSEALTVAREVYSLCLRRFRENHADTISAAMTLFNILPRTEQERVARARALAEARVLGEETLTGYQRVLGDEHPFTYVCMTNLAIVFRLLGDYTEGRRLDERAVAGLRAGLGMEHPYTLCATVNLANDLAASRDHAGAASLLRETLAAARQVNGQNHPETLICAANLSIELAALGDRPAARELRDAAIAGYERTVGLDHPDAAELLASHRVSIPIDPPPT</sequence>
<dbReference type="Proteomes" id="UP001602287">
    <property type="component" value="Unassembled WGS sequence"/>
</dbReference>
<evidence type="ECO:0000313" key="4">
    <source>
        <dbReference type="EMBL" id="MFF5198633.1"/>
    </source>
</evidence>
<feature type="region of interest" description="Disordered" evidence="1">
    <location>
        <begin position="33"/>
        <end position="109"/>
    </location>
</feature>
<keyword evidence="5" id="KW-1185">Reference proteome</keyword>
<accession>A0ABW6VN46</accession>
<reference evidence="4 5" key="1">
    <citation type="submission" date="2024-10" db="EMBL/GenBank/DDBJ databases">
        <title>The Natural Products Discovery Center: Release of the First 8490 Sequenced Strains for Exploring Actinobacteria Biosynthetic Diversity.</title>
        <authorList>
            <person name="Kalkreuter E."/>
            <person name="Kautsar S.A."/>
            <person name="Yang D."/>
            <person name="Bader C.D."/>
            <person name="Teijaro C.N."/>
            <person name="Fluegel L."/>
            <person name="Davis C.M."/>
            <person name="Simpson J.R."/>
            <person name="Lauterbach L."/>
            <person name="Steele A.D."/>
            <person name="Gui C."/>
            <person name="Meng S."/>
            <person name="Li G."/>
            <person name="Viehrig K."/>
            <person name="Ye F."/>
            <person name="Su P."/>
            <person name="Kiefer A.F."/>
            <person name="Nichols A."/>
            <person name="Cepeda A.J."/>
            <person name="Yan W."/>
            <person name="Fan B."/>
            <person name="Jiang Y."/>
            <person name="Adhikari A."/>
            <person name="Zheng C.-J."/>
            <person name="Schuster L."/>
            <person name="Cowan T.M."/>
            <person name="Smanski M.J."/>
            <person name="Chevrette M.G."/>
            <person name="De Carvalho L.P.S."/>
            <person name="Shen B."/>
        </authorList>
    </citation>
    <scope>NUCLEOTIDE SEQUENCE [LARGE SCALE GENOMIC DNA]</scope>
    <source>
        <strain evidence="4 5">NPDC000140</strain>
    </source>
</reference>
<proteinExistence type="predicted"/>
<comment type="caution">
    <text evidence="4">The sequence shown here is derived from an EMBL/GenBank/DDBJ whole genome shotgun (WGS) entry which is preliminary data.</text>
</comment>
<feature type="region of interest" description="Disordered" evidence="1">
    <location>
        <begin position="539"/>
        <end position="598"/>
    </location>
</feature>
<feature type="compositionally biased region" description="Pro residues" evidence="1">
    <location>
        <begin position="51"/>
        <end position="64"/>
    </location>
</feature>
<feature type="domain" description="DUF7779" evidence="3">
    <location>
        <begin position="833"/>
        <end position="921"/>
    </location>
</feature>
<dbReference type="Pfam" id="PF25000">
    <property type="entry name" value="DUF7779"/>
    <property type="match status" value="1"/>
</dbReference>
<organism evidence="4 5">
    <name type="scientific">Micromonospora parva</name>
    <dbReference type="NCBI Taxonomy" id="1464048"/>
    <lineage>
        <taxon>Bacteria</taxon>
        <taxon>Bacillati</taxon>
        <taxon>Actinomycetota</taxon>
        <taxon>Actinomycetes</taxon>
        <taxon>Micromonosporales</taxon>
        <taxon>Micromonosporaceae</taxon>
        <taxon>Micromonospora</taxon>
    </lineage>
</organism>
<dbReference type="SUPFAM" id="SSF52540">
    <property type="entry name" value="P-loop containing nucleoside triphosphate hydrolases"/>
    <property type="match status" value="1"/>
</dbReference>
<dbReference type="Pfam" id="PF13424">
    <property type="entry name" value="TPR_12"/>
    <property type="match status" value="4"/>
</dbReference>
<dbReference type="PANTHER" id="PTHR46082">
    <property type="entry name" value="ATP/GTP-BINDING PROTEIN-RELATED"/>
    <property type="match status" value="1"/>
</dbReference>
<dbReference type="InterPro" id="IPR056681">
    <property type="entry name" value="DUF7779"/>
</dbReference>
<protein>
    <submittedName>
        <fullName evidence="4">FxSxx-COOH system tetratricopeptide repeat protein</fullName>
    </submittedName>
</protein>
<dbReference type="Pfam" id="PF00931">
    <property type="entry name" value="NB-ARC"/>
    <property type="match status" value="1"/>
</dbReference>
<evidence type="ECO:0000313" key="5">
    <source>
        <dbReference type="Proteomes" id="UP001602287"/>
    </source>
</evidence>
<dbReference type="Gene3D" id="3.40.50.300">
    <property type="entry name" value="P-loop containing nucleotide triphosphate hydrolases"/>
    <property type="match status" value="1"/>
</dbReference>
<dbReference type="Gene3D" id="1.25.40.10">
    <property type="entry name" value="Tetratricopeptide repeat domain"/>
    <property type="match status" value="4"/>
</dbReference>
<name>A0ABW6VN46_9ACTN</name>
<dbReference type="InterPro" id="IPR047738">
    <property type="entry name" value="SAV_2336-like_N"/>
</dbReference>
<feature type="domain" description="NB-ARC" evidence="2">
    <location>
        <begin position="604"/>
        <end position="755"/>
    </location>
</feature>
<evidence type="ECO:0000259" key="2">
    <source>
        <dbReference type="Pfam" id="PF00931"/>
    </source>
</evidence>
<gene>
    <name evidence="4" type="primary">fxsT</name>
    <name evidence="4" type="ORF">ACFY3B_03395</name>
</gene>
<feature type="compositionally biased region" description="Low complexity" evidence="1">
    <location>
        <begin position="41"/>
        <end position="50"/>
    </location>
</feature>
<dbReference type="InterPro" id="IPR011990">
    <property type="entry name" value="TPR-like_helical_dom_sf"/>
</dbReference>
<feature type="compositionally biased region" description="Low complexity" evidence="1">
    <location>
        <begin position="65"/>
        <end position="85"/>
    </location>
</feature>
<dbReference type="SUPFAM" id="SSF48452">
    <property type="entry name" value="TPR-like"/>
    <property type="match status" value="3"/>
</dbReference>